<feature type="compositionally biased region" description="Basic and acidic residues" evidence="1">
    <location>
        <begin position="395"/>
        <end position="404"/>
    </location>
</feature>
<feature type="compositionally biased region" description="Polar residues" evidence="1">
    <location>
        <begin position="492"/>
        <end position="504"/>
    </location>
</feature>
<dbReference type="Proteomes" id="UP000030746">
    <property type="component" value="Unassembled WGS sequence"/>
</dbReference>
<dbReference type="OrthoDB" id="62701at2759"/>
<name>V4BHG2_LOTGI</name>
<dbReference type="CTD" id="20240252"/>
<accession>V4BHG2</accession>
<feature type="compositionally biased region" description="Basic and acidic residues" evidence="1">
    <location>
        <begin position="374"/>
        <end position="384"/>
    </location>
</feature>
<evidence type="ECO:0000256" key="1">
    <source>
        <dbReference type="SAM" id="MobiDB-lite"/>
    </source>
</evidence>
<evidence type="ECO:0000313" key="2">
    <source>
        <dbReference type="EMBL" id="ESO88044.1"/>
    </source>
</evidence>
<feature type="compositionally biased region" description="Low complexity" evidence="1">
    <location>
        <begin position="160"/>
        <end position="184"/>
    </location>
</feature>
<dbReference type="RefSeq" id="XP_009061356.1">
    <property type="nucleotide sequence ID" value="XM_009063108.1"/>
</dbReference>
<dbReference type="KEGG" id="lgi:LOTGIDRAFT_166072"/>
<dbReference type="HOGENOM" id="CLU_431032_0_0_1"/>
<feature type="region of interest" description="Disordered" evidence="1">
    <location>
        <begin position="421"/>
        <end position="508"/>
    </location>
</feature>
<feature type="region of interest" description="Disordered" evidence="1">
    <location>
        <begin position="1"/>
        <end position="29"/>
    </location>
</feature>
<evidence type="ECO:0000313" key="3">
    <source>
        <dbReference type="Proteomes" id="UP000030746"/>
    </source>
</evidence>
<feature type="region of interest" description="Disordered" evidence="1">
    <location>
        <begin position="138"/>
        <end position="338"/>
    </location>
</feature>
<feature type="compositionally biased region" description="Polar residues" evidence="1">
    <location>
        <begin position="143"/>
        <end position="153"/>
    </location>
</feature>
<sequence>MDKRNILHSSKYRSGAPELENNENQPPPVLTKTKVIDKAVEGGQKSLNFGSNVSKIKEMFQAGGSGTGQSKSILTPPPSVDVDRSPVSKKQKMSNSPERRRTVSEPKLDNVTPEQPDPTLLEATNHVQRFNYTRALFARMEAENTQTDGQSKPKTGYRKSSPSRVLPRSPVLSPLSSGPTSPEPKSFSTLDFSTSSRLSRRDISSNSLAAPSISPRERSNSDQSRNRGSRDYSNRSRNTSDSNSETTESLNNSEVTRKISSSSEASSHNSPRSVTSDSAVEEGTITKTYLRKKLQNEQVEEGSRDRTGKVFTSLSKNNNNSSEPSDGSKTGSNVSPLDRVGKLNLRSNLNQNQNEASNRLGHRSRLSLDSTSSHSKDSDQRETSCVKLRTGSTRSDVEPNRRLSRDDIQAAMAKADAYLAHLGAPKSSTTDSPNKRRSWNPHEAQNEISSSNKRRSWDPRDFHGHKTSTEEHSADNVNTSDVVNRMKPSQAAPIQSKMNNGSLTKDSDIEIDDSIVSVKTPSLTKPIPVPKRTAPPPPSKPPPYNSSVSRPLAPPPPAPKPGLREEKKKVEPEVSTSESMDYEMSNGETTWPPNNDPPAYKGQQPPSYEEATREADAVMIVENTDLNTRNYVNII</sequence>
<feature type="compositionally biased region" description="Basic and acidic residues" evidence="1">
    <location>
        <begin position="455"/>
        <end position="474"/>
    </location>
</feature>
<feature type="region of interest" description="Disordered" evidence="1">
    <location>
        <begin position="353"/>
        <end position="404"/>
    </location>
</feature>
<feature type="compositionally biased region" description="Polar residues" evidence="1">
    <location>
        <begin position="310"/>
        <end position="335"/>
    </location>
</feature>
<feature type="compositionally biased region" description="Basic and acidic residues" evidence="1">
    <location>
        <begin position="562"/>
        <end position="572"/>
    </location>
</feature>
<feature type="compositionally biased region" description="Polar residues" evidence="1">
    <location>
        <begin position="186"/>
        <end position="197"/>
    </location>
</feature>
<feature type="compositionally biased region" description="Basic and acidic residues" evidence="1">
    <location>
        <begin position="215"/>
        <end position="234"/>
    </location>
</feature>
<dbReference type="GeneID" id="20240252"/>
<feature type="compositionally biased region" description="Pro residues" evidence="1">
    <location>
        <begin position="527"/>
        <end position="544"/>
    </location>
</feature>
<feature type="region of interest" description="Disordered" evidence="1">
    <location>
        <begin position="60"/>
        <end position="126"/>
    </location>
</feature>
<feature type="compositionally biased region" description="Basic and acidic residues" evidence="1">
    <location>
        <begin position="97"/>
        <end position="108"/>
    </location>
</feature>
<dbReference type="OMA" id="INIRGKF"/>
<gene>
    <name evidence="2" type="ORF">LOTGIDRAFT_166072</name>
</gene>
<organism evidence="2 3">
    <name type="scientific">Lottia gigantea</name>
    <name type="common">Giant owl limpet</name>
    <dbReference type="NCBI Taxonomy" id="225164"/>
    <lineage>
        <taxon>Eukaryota</taxon>
        <taxon>Metazoa</taxon>
        <taxon>Spiralia</taxon>
        <taxon>Lophotrochozoa</taxon>
        <taxon>Mollusca</taxon>
        <taxon>Gastropoda</taxon>
        <taxon>Patellogastropoda</taxon>
        <taxon>Lottioidea</taxon>
        <taxon>Lottiidae</taxon>
        <taxon>Lottia</taxon>
    </lineage>
</organism>
<dbReference type="AlphaFoldDB" id="V4BHG2"/>
<feature type="region of interest" description="Disordered" evidence="1">
    <location>
        <begin position="521"/>
        <end position="613"/>
    </location>
</feature>
<dbReference type="EMBL" id="KB202793">
    <property type="protein sequence ID" value="ESO88044.1"/>
    <property type="molecule type" value="Genomic_DNA"/>
</dbReference>
<reference evidence="2 3" key="1">
    <citation type="journal article" date="2013" name="Nature">
        <title>Insights into bilaterian evolution from three spiralian genomes.</title>
        <authorList>
            <person name="Simakov O."/>
            <person name="Marletaz F."/>
            <person name="Cho S.J."/>
            <person name="Edsinger-Gonzales E."/>
            <person name="Havlak P."/>
            <person name="Hellsten U."/>
            <person name="Kuo D.H."/>
            <person name="Larsson T."/>
            <person name="Lv J."/>
            <person name="Arendt D."/>
            <person name="Savage R."/>
            <person name="Osoegawa K."/>
            <person name="de Jong P."/>
            <person name="Grimwood J."/>
            <person name="Chapman J.A."/>
            <person name="Shapiro H."/>
            <person name="Aerts A."/>
            <person name="Otillar R.P."/>
            <person name="Terry A.Y."/>
            <person name="Boore J.L."/>
            <person name="Grigoriev I.V."/>
            <person name="Lindberg D.R."/>
            <person name="Seaver E.C."/>
            <person name="Weisblat D.A."/>
            <person name="Putnam N.H."/>
            <person name="Rokhsar D.S."/>
        </authorList>
    </citation>
    <scope>NUCLEOTIDE SEQUENCE [LARGE SCALE GENOMIC DNA]</scope>
</reference>
<protein>
    <submittedName>
        <fullName evidence="2">Uncharacterized protein</fullName>
    </submittedName>
</protein>
<proteinExistence type="predicted"/>
<keyword evidence="3" id="KW-1185">Reference proteome</keyword>
<feature type="compositionally biased region" description="Low complexity" evidence="1">
    <location>
        <begin position="235"/>
        <end position="273"/>
    </location>
</feature>